<dbReference type="Proteomes" id="UP001567538">
    <property type="component" value="Unassembled WGS sequence"/>
</dbReference>
<sequence>MGSSIPRQEFFFYKSKWSAEVDSVMLSFIVHAKNVAQWSGTVIPIPILEEAVAAIHAATRLSFTWRELYERFQFFEQRHHAFQLVVHTRGVFWNVNNNTMSASPSIWEDILKRSKLAGAYYYFGEPEFSRLTMLFDCKEIKKEKNSDVVVISDSTVPFVGPAAPPPRWSEPTYPIGEASESVSSPIVGNFATTRRKLFAEEYINLDNESTNSTAPILYVPDRDGASRPKSATSARPQPRAIAFNPAASPHGSSCGSTSPNNWWRNNRK</sequence>
<dbReference type="Pfam" id="PF12776">
    <property type="entry name" value="Myb_DNA-bind_3"/>
    <property type="match status" value="1"/>
</dbReference>
<organism evidence="3 4">
    <name type="scientific">Salvia divinorum</name>
    <name type="common">Maria pastora</name>
    <name type="synonym">Diviner's sage</name>
    <dbReference type="NCBI Taxonomy" id="28513"/>
    <lineage>
        <taxon>Eukaryota</taxon>
        <taxon>Viridiplantae</taxon>
        <taxon>Streptophyta</taxon>
        <taxon>Embryophyta</taxon>
        <taxon>Tracheophyta</taxon>
        <taxon>Spermatophyta</taxon>
        <taxon>Magnoliopsida</taxon>
        <taxon>eudicotyledons</taxon>
        <taxon>Gunneridae</taxon>
        <taxon>Pentapetalae</taxon>
        <taxon>asterids</taxon>
        <taxon>lamiids</taxon>
        <taxon>Lamiales</taxon>
        <taxon>Lamiaceae</taxon>
        <taxon>Nepetoideae</taxon>
        <taxon>Mentheae</taxon>
        <taxon>Salviinae</taxon>
        <taxon>Salvia</taxon>
        <taxon>Salvia subgen. Calosphace</taxon>
    </lineage>
</organism>
<protein>
    <recommendedName>
        <fullName evidence="2">Myb/SANT-like domain-containing protein</fullName>
    </recommendedName>
</protein>
<evidence type="ECO:0000259" key="2">
    <source>
        <dbReference type="Pfam" id="PF12776"/>
    </source>
</evidence>
<feature type="compositionally biased region" description="Polar residues" evidence="1">
    <location>
        <begin position="250"/>
        <end position="268"/>
    </location>
</feature>
<evidence type="ECO:0000313" key="4">
    <source>
        <dbReference type="Proteomes" id="UP001567538"/>
    </source>
</evidence>
<gene>
    <name evidence="3" type="ORF">AAHA92_06070</name>
</gene>
<name>A0ABD1I4G8_SALDI</name>
<evidence type="ECO:0000313" key="3">
    <source>
        <dbReference type="EMBL" id="KAL1563626.1"/>
    </source>
</evidence>
<reference evidence="3 4" key="1">
    <citation type="submission" date="2024-06" db="EMBL/GenBank/DDBJ databases">
        <title>A chromosome level genome sequence of Diviner's sage (Salvia divinorum).</title>
        <authorList>
            <person name="Ford S.A."/>
            <person name="Ro D.-K."/>
            <person name="Ness R.W."/>
            <person name="Phillips M.A."/>
        </authorList>
    </citation>
    <scope>NUCLEOTIDE SEQUENCE [LARGE SCALE GENOMIC DNA]</scope>
    <source>
        <strain evidence="3">SAF-2024a</strain>
        <tissue evidence="3">Leaf</tissue>
    </source>
</reference>
<dbReference type="InterPro" id="IPR024752">
    <property type="entry name" value="Myb/SANT-like_dom"/>
</dbReference>
<accession>A0ABD1I4G8</accession>
<dbReference type="AlphaFoldDB" id="A0ABD1I4G8"/>
<keyword evidence="4" id="KW-1185">Reference proteome</keyword>
<feature type="region of interest" description="Disordered" evidence="1">
    <location>
        <begin position="213"/>
        <end position="268"/>
    </location>
</feature>
<feature type="domain" description="Myb/SANT-like" evidence="2">
    <location>
        <begin position="16"/>
        <end position="109"/>
    </location>
</feature>
<proteinExistence type="predicted"/>
<dbReference type="EMBL" id="JBEAFC010000003">
    <property type="protein sequence ID" value="KAL1563626.1"/>
    <property type="molecule type" value="Genomic_DNA"/>
</dbReference>
<comment type="caution">
    <text evidence="3">The sequence shown here is derived from an EMBL/GenBank/DDBJ whole genome shotgun (WGS) entry which is preliminary data.</text>
</comment>
<evidence type="ECO:0000256" key="1">
    <source>
        <dbReference type="SAM" id="MobiDB-lite"/>
    </source>
</evidence>